<protein>
    <submittedName>
        <fullName evidence="1">FA complementation group B</fullName>
    </submittedName>
</protein>
<dbReference type="GO" id="GO:2000042">
    <property type="term" value="P:negative regulation of double-strand break repair via homologous recombination"/>
    <property type="evidence" value="ECO:0007669"/>
    <property type="project" value="TreeGrafter"/>
</dbReference>
<sequence>MTSKQATSSNEQEMPLCYNGEVLVFHLSEGNFSHKKPAKKPPVLHVRRMVFDRETRSFVQKSTAFFSIKGENSHLKIVCCNCVSDFRTGINLPYVLIQRNKKNNVFKYSLLFLHNTNKFEKRLSFRLGHKLKDGLRVLNGPSVLWRHANTFFYMSSKTGKVITLSVNLSSIEWVGEFENVGMVLLGLKKCYLSEERCTQELSKSDYAIWNTKFCVYSLQSQELLSDAYIIPPVYSSVVTCVHVYATEIVNNQLRMSLIALTRKNQLISFQNGTPKSVCELPFGDPCAVQLMDSGGGNLFFIVSFRSNDACAVWKKNFQVVAKWEKLSLVLVDDFIGTGSEQVLLLFKDSLNSDCLTSFKITNLENINYSSEPLDCNEDDLFEDKQENRYLVIPPLERRLNVGLASVRELRKHLLLKEKIVSKSCKALINLVQGKGDNTSSAKQECLVPLWSEEENSVHIFDEKLPDNFQDSKQLVEKIWYRVMDDSLVVGVKTTSSLKLSLNDVTLSLIMDQAPGSSFPLIKCQNRVIKLSMDSLPAPHLMPHEIGLEAKRIKLTLDSEEKESFVCEQPSKKECVQLITAVTTLSPLLVFNKFCCFVLLQIRERETGNYPEVRYILCGRLFLSLEDLSSGKYILTFPKKKPIEHMEDLFVLLAAFHKSCFQITSCRYALGSMKAWLLEHMKCEVIKEFPEICFCKRPGSFYGTLFKWKQRTPFEGILIIYSRNQTVLFQCLHNLITVLPVNCFLRNLKLGSEDFLINHMAMSLEKELVTLGSLSSSLAKVECNFVQRCEASEGKNSVVAALSDREEEIHWYRKELQREKEKALETNLKVSGALYREITLKVAEVQLKSDLTAQKLTNL</sequence>
<dbReference type="GO" id="GO:1905168">
    <property type="term" value="P:positive regulation of double-strand break repair via homologous recombination"/>
    <property type="evidence" value="ECO:0007669"/>
    <property type="project" value="TreeGrafter"/>
</dbReference>
<dbReference type="AlphaFoldDB" id="A0A8C8ZNZ5"/>
<name>A0A8C8ZNZ5_PROSS</name>
<dbReference type="GO" id="GO:0000785">
    <property type="term" value="C:chromatin"/>
    <property type="evidence" value="ECO:0007669"/>
    <property type="project" value="Ensembl"/>
</dbReference>
<reference evidence="1" key="2">
    <citation type="submission" date="2025-09" db="UniProtKB">
        <authorList>
            <consortium name="Ensembl"/>
        </authorList>
    </citation>
    <scope>IDENTIFICATION</scope>
</reference>
<evidence type="ECO:0000313" key="2">
    <source>
        <dbReference type="Proteomes" id="UP000694414"/>
    </source>
</evidence>
<keyword evidence="2" id="KW-1185">Reference proteome</keyword>
<dbReference type="PANTHER" id="PTHR28450:SF1">
    <property type="entry name" value="FANCONI ANEMIA GROUP B PROTEIN"/>
    <property type="match status" value="1"/>
</dbReference>
<evidence type="ECO:0000313" key="1">
    <source>
        <dbReference type="Ensembl" id="ENSPSMP00000018134.1"/>
    </source>
</evidence>
<dbReference type="Ensembl" id="ENSPSMT00000021052.1">
    <property type="protein sequence ID" value="ENSPSMP00000018134.1"/>
    <property type="gene ID" value="ENSPSMG00000012872.1"/>
</dbReference>
<dbReference type="GO" id="GO:0043240">
    <property type="term" value="C:Fanconi anaemia nuclear complex"/>
    <property type="evidence" value="ECO:0007669"/>
    <property type="project" value="Ensembl"/>
</dbReference>
<dbReference type="GeneTree" id="ENSGT00390000009885"/>
<dbReference type="InterPro" id="IPR033333">
    <property type="entry name" value="FANCB"/>
</dbReference>
<dbReference type="GO" id="GO:1990414">
    <property type="term" value="P:replication-born double-strand break repair via sister chromatid exchange"/>
    <property type="evidence" value="ECO:0007669"/>
    <property type="project" value="TreeGrafter"/>
</dbReference>
<dbReference type="GO" id="GO:0036297">
    <property type="term" value="P:interstrand cross-link repair"/>
    <property type="evidence" value="ECO:0007669"/>
    <property type="project" value="InterPro"/>
</dbReference>
<organism evidence="1 2">
    <name type="scientific">Prolemur simus</name>
    <name type="common">Greater bamboo lemur</name>
    <name type="synonym">Hapalemur simus</name>
    <dbReference type="NCBI Taxonomy" id="1328070"/>
    <lineage>
        <taxon>Eukaryota</taxon>
        <taxon>Metazoa</taxon>
        <taxon>Chordata</taxon>
        <taxon>Craniata</taxon>
        <taxon>Vertebrata</taxon>
        <taxon>Euteleostomi</taxon>
        <taxon>Mammalia</taxon>
        <taxon>Eutheria</taxon>
        <taxon>Euarchontoglires</taxon>
        <taxon>Primates</taxon>
        <taxon>Strepsirrhini</taxon>
        <taxon>Lemuriformes</taxon>
        <taxon>Lemuridae</taxon>
        <taxon>Prolemur</taxon>
    </lineage>
</organism>
<accession>A0A8C8ZNZ5</accession>
<dbReference type="PANTHER" id="PTHR28450">
    <property type="entry name" value="FANCONI ANEMIA GROUP B PROTEIN"/>
    <property type="match status" value="1"/>
</dbReference>
<proteinExistence type="predicted"/>
<reference evidence="1" key="1">
    <citation type="submission" date="2025-08" db="UniProtKB">
        <authorList>
            <consortium name="Ensembl"/>
        </authorList>
    </citation>
    <scope>IDENTIFICATION</scope>
</reference>
<dbReference type="Proteomes" id="UP000694414">
    <property type="component" value="Unplaced"/>
</dbReference>
<gene>
    <name evidence="1" type="primary">FANCB</name>
</gene>